<protein>
    <submittedName>
        <fullName evidence="1">Uncharacterized protein</fullName>
    </submittedName>
</protein>
<accession>A8S3L1</accession>
<dbReference type="Proteomes" id="UP000005396">
    <property type="component" value="Unassembled WGS sequence"/>
</dbReference>
<sequence>MPMEGRGIHDNGLSEDTSTVLRDGSIDGGNIQIIYITQTSHTIWCDEP</sequence>
<gene>
    <name evidence="1" type="ORF">CLOBOL_06654</name>
</gene>
<evidence type="ECO:0000313" key="2">
    <source>
        <dbReference type="Proteomes" id="UP000005396"/>
    </source>
</evidence>
<name>A8S3L1_ENTBW</name>
<reference evidence="1 2" key="2">
    <citation type="submission" date="2007-09" db="EMBL/GenBank/DDBJ databases">
        <title>Draft genome sequence of Clostridium bolteae (ATCC BAA-613).</title>
        <authorList>
            <person name="Sudarsanam P."/>
            <person name="Ley R."/>
            <person name="Guruge J."/>
            <person name="Turnbaugh P.J."/>
            <person name="Mahowald M."/>
            <person name="Liep D."/>
            <person name="Gordon J."/>
        </authorList>
    </citation>
    <scope>NUCLEOTIDE SEQUENCE [LARGE SCALE GENOMIC DNA]</scope>
    <source>
        <strain evidence="2">ATCC BAA-613 / DSM 15670 / CCUG 46953 / JCM 12243 / WAL 16351</strain>
    </source>
</reference>
<dbReference type="AlphaFoldDB" id="A8S3L1"/>
<proteinExistence type="predicted"/>
<dbReference type="HOGENOM" id="CLU_3151216_0_0_9"/>
<comment type="caution">
    <text evidence="1">The sequence shown here is derived from an EMBL/GenBank/DDBJ whole genome shotgun (WGS) entry which is preliminary data.</text>
</comment>
<dbReference type="EMBL" id="ABCC02000057">
    <property type="protein sequence ID" value="EDP13022.1"/>
    <property type="molecule type" value="Genomic_DNA"/>
</dbReference>
<evidence type="ECO:0000313" key="1">
    <source>
        <dbReference type="EMBL" id="EDP13022.1"/>
    </source>
</evidence>
<reference evidence="1 2" key="1">
    <citation type="submission" date="2007-08" db="EMBL/GenBank/DDBJ databases">
        <authorList>
            <person name="Fulton L."/>
            <person name="Clifton S."/>
            <person name="Fulton B."/>
            <person name="Xu J."/>
            <person name="Minx P."/>
            <person name="Pepin K.H."/>
            <person name="Johnson M."/>
            <person name="Thiruvilangam P."/>
            <person name="Bhonagiri V."/>
            <person name="Nash W.E."/>
            <person name="Mardis E.R."/>
            <person name="Wilson R.K."/>
        </authorList>
    </citation>
    <scope>NUCLEOTIDE SEQUENCE [LARGE SCALE GENOMIC DNA]</scope>
    <source>
        <strain evidence="2">ATCC BAA-613 / DSM 15670 / CCUG 46953 / JCM 12243 / WAL 16351</strain>
    </source>
</reference>
<organism evidence="1 2">
    <name type="scientific">Enterocloster bolteae (strain ATCC BAA-613 / DSM 15670 / CCUG 46953 / JCM 12243 / WAL 16351)</name>
    <name type="common">Clostridium bolteae</name>
    <dbReference type="NCBI Taxonomy" id="411902"/>
    <lineage>
        <taxon>Bacteria</taxon>
        <taxon>Bacillati</taxon>
        <taxon>Bacillota</taxon>
        <taxon>Clostridia</taxon>
        <taxon>Lachnospirales</taxon>
        <taxon>Lachnospiraceae</taxon>
        <taxon>Enterocloster</taxon>
    </lineage>
</organism>
<dbReference type="PaxDb" id="411902-CLOBOL_06654"/>